<proteinExistence type="predicted"/>
<comment type="caution">
    <text evidence="2">The sequence shown here is derived from an EMBL/GenBank/DDBJ whole genome shotgun (WGS) entry which is preliminary data.</text>
</comment>
<organism evidence="2 3">
    <name type="scientific">Rhynchophorus ferrugineus</name>
    <name type="common">Red palm weevil</name>
    <name type="synonym">Curculio ferrugineus</name>
    <dbReference type="NCBI Taxonomy" id="354439"/>
    <lineage>
        <taxon>Eukaryota</taxon>
        <taxon>Metazoa</taxon>
        <taxon>Ecdysozoa</taxon>
        <taxon>Arthropoda</taxon>
        <taxon>Hexapoda</taxon>
        <taxon>Insecta</taxon>
        <taxon>Pterygota</taxon>
        <taxon>Neoptera</taxon>
        <taxon>Endopterygota</taxon>
        <taxon>Coleoptera</taxon>
        <taxon>Polyphaga</taxon>
        <taxon>Cucujiformia</taxon>
        <taxon>Curculionidae</taxon>
        <taxon>Dryophthorinae</taxon>
        <taxon>Rhynchophorus</taxon>
    </lineage>
</organism>
<evidence type="ECO:0000313" key="2">
    <source>
        <dbReference type="EMBL" id="KAF7273292.1"/>
    </source>
</evidence>
<keyword evidence="3" id="KW-1185">Reference proteome</keyword>
<dbReference type="EMBL" id="JAACXV010013502">
    <property type="protein sequence ID" value="KAF7273292.1"/>
    <property type="molecule type" value="Genomic_DNA"/>
</dbReference>
<feature type="region of interest" description="Disordered" evidence="1">
    <location>
        <begin position="1"/>
        <end position="25"/>
    </location>
</feature>
<evidence type="ECO:0000313" key="3">
    <source>
        <dbReference type="Proteomes" id="UP000625711"/>
    </source>
</evidence>
<sequence>MPHPLPLRARSLPSPTSVYGDPLVPAPSVRRRRRIKKLFLPEQDDGPIVPRPREALCRARDQWGVAVRESDARFIRQPPSIPHPLCPSVARSISAISNVERAFGPLPTAPVEKFTHVTITDRYNLIYRVGVCVD</sequence>
<name>A0A834I5Z3_RHYFE</name>
<feature type="compositionally biased region" description="Low complexity" evidence="1">
    <location>
        <begin position="1"/>
        <end position="17"/>
    </location>
</feature>
<dbReference type="AlphaFoldDB" id="A0A834I5Z3"/>
<accession>A0A834I5Z3</accession>
<reference evidence="2" key="1">
    <citation type="submission" date="2020-08" db="EMBL/GenBank/DDBJ databases">
        <title>Genome sequencing and assembly of the red palm weevil Rhynchophorus ferrugineus.</title>
        <authorList>
            <person name="Dias G.B."/>
            <person name="Bergman C.M."/>
            <person name="Manee M."/>
        </authorList>
    </citation>
    <scope>NUCLEOTIDE SEQUENCE</scope>
    <source>
        <strain evidence="2">AA-2017</strain>
        <tissue evidence="2">Whole larva</tissue>
    </source>
</reference>
<gene>
    <name evidence="2" type="ORF">GWI33_013992</name>
</gene>
<dbReference type="Proteomes" id="UP000625711">
    <property type="component" value="Unassembled WGS sequence"/>
</dbReference>
<protein>
    <submittedName>
        <fullName evidence="2">Uncharacterized protein</fullName>
    </submittedName>
</protein>
<evidence type="ECO:0000256" key="1">
    <source>
        <dbReference type="SAM" id="MobiDB-lite"/>
    </source>
</evidence>